<dbReference type="Pfam" id="PF08423">
    <property type="entry name" value="Rad51"/>
    <property type="match status" value="1"/>
</dbReference>
<dbReference type="PROSITE" id="PS50162">
    <property type="entry name" value="RECA_2"/>
    <property type="match status" value="1"/>
</dbReference>
<accession>A0A6P6S1J2</accession>
<dbReference type="RefSeq" id="XP_026193993.1">
    <property type="nucleotide sequence ID" value="XM_026338208.1"/>
</dbReference>
<dbReference type="PANTHER" id="PTHR46487:SF1">
    <property type="entry name" value="DNA REPAIR PROTEIN XRCC3"/>
    <property type="match status" value="1"/>
</dbReference>
<dbReference type="InterPro" id="IPR020588">
    <property type="entry name" value="RecA_ATP-bd"/>
</dbReference>
<dbReference type="GeneID" id="34617777"/>
<protein>
    <submittedName>
        <fullName evidence="4">DNA repair protein XRCC3</fullName>
    </submittedName>
</protein>
<feature type="domain" description="RecA family profile 1" evidence="2">
    <location>
        <begin position="107"/>
        <end position="316"/>
    </location>
</feature>
<dbReference type="InterPro" id="IPR027417">
    <property type="entry name" value="P-loop_NTPase"/>
</dbReference>
<dbReference type="SUPFAM" id="SSF52540">
    <property type="entry name" value="P-loop containing nucleoside triphosphate hydrolases"/>
    <property type="match status" value="1"/>
</dbReference>
<dbReference type="GO" id="GO:0000400">
    <property type="term" value="F:four-way junction DNA binding"/>
    <property type="evidence" value="ECO:0007669"/>
    <property type="project" value="TreeGrafter"/>
</dbReference>
<dbReference type="GO" id="GO:0005657">
    <property type="term" value="C:replication fork"/>
    <property type="evidence" value="ECO:0007669"/>
    <property type="project" value="TreeGrafter"/>
</dbReference>
<proteinExistence type="predicted"/>
<dbReference type="GO" id="GO:0140664">
    <property type="term" value="F:ATP-dependent DNA damage sensor activity"/>
    <property type="evidence" value="ECO:0007669"/>
    <property type="project" value="InterPro"/>
</dbReference>
<organism evidence="3 4">
    <name type="scientific">Cyclospora cayetanensis</name>
    <dbReference type="NCBI Taxonomy" id="88456"/>
    <lineage>
        <taxon>Eukaryota</taxon>
        <taxon>Sar</taxon>
        <taxon>Alveolata</taxon>
        <taxon>Apicomplexa</taxon>
        <taxon>Conoidasida</taxon>
        <taxon>Coccidia</taxon>
        <taxon>Eucoccidiorida</taxon>
        <taxon>Eimeriorina</taxon>
        <taxon>Eimeriidae</taxon>
        <taxon>Cyclospora</taxon>
    </lineage>
</organism>
<dbReference type="OrthoDB" id="1861185at2759"/>
<dbReference type="GO" id="GO:0071140">
    <property type="term" value="P:resolution of mitotic recombination intermediates"/>
    <property type="evidence" value="ECO:0007669"/>
    <property type="project" value="TreeGrafter"/>
</dbReference>
<feature type="compositionally biased region" description="Basic and acidic residues" evidence="1">
    <location>
        <begin position="343"/>
        <end position="353"/>
    </location>
</feature>
<dbReference type="AlphaFoldDB" id="A0A6P6S1J2"/>
<keyword evidence="3" id="KW-1185">Reference proteome</keyword>
<dbReference type="GO" id="GO:0045003">
    <property type="term" value="P:double-strand break repair via synthesis-dependent strand annealing"/>
    <property type="evidence" value="ECO:0007669"/>
    <property type="project" value="TreeGrafter"/>
</dbReference>
<dbReference type="GO" id="GO:0033065">
    <property type="term" value="C:Rad51C-XRCC3 complex"/>
    <property type="evidence" value="ECO:0007669"/>
    <property type="project" value="TreeGrafter"/>
</dbReference>
<evidence type="ECO:0000259" key="2">
    <source>
        <dbReference type="PROSITE" id="PS50162"/>
    </source>
</evidence>
<dbReference type="PANTHER" id="PTHR46487">
    <property type="entry name" value="DNA REPAIR PROTEIN XRCC3"/>
    <property type="match status" value="1"/>
</dbReference>
<sequence length="458" mass="48832">MGTPAEEAPERLKDTSPGIRHAEALGELVALEQDAPYEQDAEAATAAAAASAFIAAAASGITASADELLQWPPKTMLWRDRTPAEILSAAAAHQQHWLLPLHWQQQQQLLLPLGETRIDKALGGGLPAAMLGEICGAAGSGKTQFALSLAAECVLQQHLMQQQQQSLLANRASSFNSSSNAMGVVYYIHSEGAFPASRLGELLHQRLLRRSPYPPSETASTAAAATAADLLQQVLVEEINCEEELVSCVLYKLPRLLVSKGRLVLVVIDSVAALLKPSAATAAAATTHNSKLARLAALLRRVAAEHTCCCLVINHVSAVLDACSTLSAGPPNAAAGAPRRKHQETENAKRCKLSDGQNHQQPHGWPIATEATASTGPPTELRAALGELWGSCLHYRLFLSRVSTHCTTEEAADMTDAPQRQQTYRPFGSMRYMHLLFAPHLAPSSTPFAVTEAGVIDV</sequence>
<evidence type="ECO:0000313" key="4">
    <source>
        <dbReference type="RefSeq" id="XP_026193993.1"/>
    </source>
</evidence>
<reference evidence="4" key="1">
    <citation type="submission" date="2025-08" db="UniProtKB">
        <authorList>
            <consortium name="RefSeq"/>
        </authorList>
    </citation>
    <scope>IDENTIFICATION</scope>
</reference>
<dbReference type="GO" id="GO:0005524">
    <property type="term" value="F:ATP binding"/>
    <property type="evidence" value="ECO:0007669"/>
    <property type="project" value="InterPro"/>
</dbReference>
<dbReference type="GO" id="GO:0000722">
    <property type="term" value="P:telomere maintenance via recombination"/>
    <property type="evidence" value="ECO:0007669"/>
    <property type="project" value="TreeGrafter"/>
</dbReference>
<feature type="region of interest" description="Disordered" evidence="1">
    <location>
        <begin position="331"/>
        <end position="364"/>
    </location>
</feature>
<evidence type="ECO:0000313" key="3">
    <source>
        <dbReference type="Proteomes" id="UP000515125"/>
    </source>
</evidence>
<name>A0A6P6S1J2_9EIME</name>
<dbReference type="GO" id="GO:0090656">
    <property type="term" value="P:t-circle formation"/>
    <property type="evidence" value="ECO:0007669"/>
    <property type="project" value="TreeGrafter"/>
</dbReference>
<evidence type="ECO:0000256" key="1">
    <source>
        <dbReference type="SAM" id="MobiDB-lite"/>
    </source>
</evidence>
<dbReference type="InterPro" id="IPR013632">
    <property type="entry name" value="Rad51_C"/>
</dbReference>
<dbReference type="Gene3D" id="3.40.50.300">
    <property type="entry name" value="P-loop containing nucleotide triphosphate hydrolases"/>
    <property type="match status" value="1"/>
</dbReference>
<dbReference type="Proteomes" id="UP000515125">
    <property type="component" value="Unplaced"/>
</dbReference>
<gene>
    <name evidence="4" type="primary">LOC34617777</name>
</gene>